<dbReference type="InterPro" id="IPR000425">
    <property type="entry name" value="MIP"/>
</dbReference>
<evidence type="ECO:0000256" key="3">
    <source>
        <dbReference type="ARBA" id="ARBA00022448"/>
    </source>
</evidence>
<dbReference type="InterPro" id="IPR034294">
    <property type="entry name" value="Aquaporin_transptr"/>
</dbReference>
<dbReference type="Proteomes" id="UP000290909">
    <property type="component" value="Chromosome"/>
</dbReference>
<evidence type="ECO:0000256" key="8">
    <source>
        <dbReference type="RuleBase" id="RU000477"/>
    </source>
</evidence>
<dbReference type="PROSITE" id="PS00221">
    <property type="entry name" value="MIP"/>
    <property type="match status" value="1"/>
</dbReference>
<evidence type="ECO:0000256" key="2">
    <source>
        <dbReference type="ARBA" id="ARBA00006175"/>
    </source>
</evidence>
<dbReference type="Pfam" id="PF00230">
    <property type="entry name" value="MIP"/>
    <property type="match status" value="1"/>
</dbReference>
<dbReference type="AlphaFoldDB" id="A0A449BJB1"/>
<feature type="transmembrane region" description="Helical" evidence="9">
    <location>
        <begin position="12"/>
        <end position="29"/>
    </location>
</feature>
<feature type="transmembrane region" description="Helical" evidence="9">
    <location>
        <begin position="35"/>
        <end position="57"/>
    </location>
</feature>
<feature type="transmembrane region" description="Helical" evidence="9">
    <location>
        <begin position="120"/>
        <end position="142"/>
    </location>
</feature>
<dbReference type="STRING" id="1408416.GCA_000702765_00918"/>
<evidence type="ECO:0000256" key="6">
    <source>
        <dbReference type="ARBA" id="ARBA00022989"/>
    </source>
</evidence>
<feature type="transmembrane region" description="Helical" evidence="9">
    <location>
        <begin position="197"/>
        <end position="218"/>
    </location>
</feature>
<dbReference type="Gene3D" id="1.20.1080.10">
    <property type="entry name" value="Glycerol uptake facilitator protein"/>
    <property type="match status" value="1"/>
</dbReference>
<keyword evidence="4" id="KW-1003">Cell membrane</keyword>
<evidence type="ECO:0000256" key="1">
    <source>
        <dbReference type="ARBA" id="ARBA00004651"/>
    </source>
</evidence>
<evidence type="ECO:0000256" key="7">
    <source>
        <dbReference type="ARBA" id="ARBA00023136"/>
    </source>
</evidence>
<dbReference type="SUPFAM" id="SSF81338">
    <property type="entry name" value="Aquaporin-like"/>
    <property type="match status" value="1"/>
</dbReference>
<organism evidence="10 11">
    <name type="scientific">Acholeplasma hippikon</name>
    <dbReference type="NCBI Taxonomy" id="264636"/>
    <lineage>
        <taxon>Bacteria</taxon>
        <taxon>Bacillati</taxon>
        <taxon>Mycoplasmatota</taxon>
        <taxon>Mollicutes</taxon>
        <taxon>Acholeplasmatales</taxon>
        <taxon>Acholeplasmataceae</taxon>
        <taxon>Acholeplasma</taxon>
    </lineage>
</organism>
<gene>
    <name evidence="10" type="primary">aqpZ</name>
    <name evidence="10" type="ORF">NCTC10172_00566</name>
</gene>
<dbReference type="InterPro" id="IPR022357">
    <property type="entry name" value="MIP_CS"/>
</dbReference>
<name>A0A449BJB1_9MOLU</name>
<dbReference type="PANTHER" id="PTHR19139:SF199">
    <property type="entry name" value="MIP17260P"/>
    <property type="match status" value="1"/>
</dbReference>
<evidence type="ECO:0000256" key="9">
    <source>
        <dbReference type="SAM" id="Phobius"/>
    </source>
</evidence>
<feature type="transmembrane region" description="Helical" evidence="9">
    <location>
        <begin position="78"/>
        <end position="100"/>
    </location>
</feature>
<evidence type="ECO:0000256" key="4">
    <source>
        <dbReference type="ARBA" id="ARBA00022475"/>
    </source>
</evidence>
<dbReference type="InterPro" id="IPR023271">
    <property type="entry name" value="Aquaporin-like"/>
</dbReference>
<dbReference type="EMBL" id="LR215050">
    <property type="protein sequence ID" value="VEU82549.1"/>
    <property type="molecule type" value="Genomic_DNA"/>
</dbReference>
<evidence type="ECO:0000313" key="10">
    <source>
        <dbReference type="EMBL" id="VEU82549.1"/>
    </source>
</evidence>
<accession>A0A449BJB1</accession>
<dbReference type="KEGG" id="ahk:NCTC10172_00566"/>
<sequence length="223" mass="23553">MKVNFKKVSAELLGTFVLVLIGTSTAVLTNGNILATALAFGLAVMMMAFAVGPYSGGHFNPAVSLAMFLKKKLSGWELLTYVASQVIGAILGSLVLFLLLDSSAQLGANQVNQFIFGSDFLGLIKGFIVEVILTFIFIFVIINVVKNEDASKFAGLFIGLTLVAIILAGFNFTGLSVNPARSLAPAIFEGGESFTQLWVFIFAPLTGGALAALVSNLFDKNEG</sequence>
<feature type="transmembrane region" description="Helical" evidence="9">
    <location>
        <begin position="154"/>
        <end position="177"/>
    </location>
</feature>
<comment type="similarity">
    <text evidence="2 8">Belongs to the MIP/aquaporin (TC 1.A.8) family.</text>
</comment>
<protein>
    <submittedName>
        <fullName evidence="10">Bacterial nodulin-like intrinsic protein</fullName>
    </submittedName>
</protein>
<keyword evidence="11" id="KW-1185">Reference proteome</keyword>
<dbReference type="GO" id="GO:0005886">
    <property type="term" value="C:plasma membrane"/>
    <property type="evidence" value="ECO:0007669"/>
    <property type="project" value="UniProtKB-SubCell"/>
</dbReference>
<keyword evidence="3 8" id="KW-0813">Transport</keyword>
<comment type="subcellular location">
    <subcellularLocation>
        <location evidence="1">Cell membrane</location>
        <topology evidence="1">Multi-pass membrane protein</topology>
    </subcellularLocation>
</comment>
<keyword evidence="5 8" id="KW-0812">Transmembrane</keyword>
<dbReference type="RefSeq" id="WP_035369354.1">
    <property type="nucleotide sequence ID" value="NZ_LR215050.1"/>
</dbReference>
<keyword evidence="7 9" id="KW-0472">Membrane</keyword>
<dbReference type="PANTHER" id="PTHR19139">
    <property type="entry name" value="AQUAPORIN TRANSPORTER"/>
    <property type="match status" value="1"/>
</dbReference>
<dbReference type="GO" id="GO:0015250">
    <property type="term" value="F:water channel activity"/>
    <property type="evidence" value="ECO:0007669"/>
    <property type="project" value="TreeGrafter"/>
</dbReference>
<reference evidence="10 11" key="1">
    <citation type="submission" date="2019-01" db="EMBL/GenBank/DDBJ databases">
        <authorList>
            <consortium name="Pathogen Informatics"/>
        </authorList>
    </citation>
    <scope>NUCLEOTIDE SEQUENCE [LARGE SCALE GENOMIC DNA]</scope>
    <source>
        <strain evidence="10 11">NCTC10172</strain>
    </source>
</reference>
<proteinExistence type="inferred from homology"/>
<evidence type="ECO:0000313" key="11">
    <source>
        <dbReference type="Proteomes" id="UP000290909"/>
    </source>
</evidence>
<evidence type="ECO:0000256" key="5">
    <source>
        <dbReference type="ARBA" id="ARBA00022692"/>
    </source>
</evidence>
<dbReference type="PRINTS" id="PR00783">
    <property type="entry name" value="MINTRINSICP"/>
</dbReference>
<keyword evidence="6 9" id="KW-1133">Transmembrane helix</keyword>